<dbReference type="SUPFAM" id="SSF74924">
    <property type="entry name" value="Cap-Gly domain"/>
    <property type="match status" value="1"/>
</dbReference>
<dbReference type="CDD" id="cd01789">
    <property type="entry name" value="Ubl_TBCB"/>
    <property type="match status" value="1"/>
</dbReference>
<dbReference type="FunFam" id="2.30.30.190:FF:000013">
    <property type="entry name" value="Tubulin-folding cofactor B"/>
    <property type="match status" value="1"/>
</dbReference>
<evidence type="ECO:0000256" key="2">
    <source>
        <dbReference type="ARBA" id="ARBA00022490"/>
    </source>
</evidence>
<dbReference type="GO" id="GO:0043014">
    <property type="term" value="F:alpha-tubulin binding"/>
    <property type="evidence" value="ECO:0007669"/>
    <property type="project" value="InterPro"/>
</dbReference>
<accession>A0A1B6DM77</accession>
<sequence length="248" mass="28483">MSKQYSVISSAMVSVIITTSEDPPQCILDKRFDKKITISDMKGKLELLTGGQASSMKIKVYNKDNELVCSLDDDNSMLGSYHIEDGMRLNVEDQFILKKEMLNNIKVEKLELSTEEYAKRTDTLRAYLEKNKIGKYNKEEMKKKEEDQRKEEEQEEYLAKSIKVDDRCKIKVLGQPERLGSVKFVGTVEFKPGWWIGVKYDEPLGKNDGSVSGIRYFECQPKYGGFVRPSCIQTGDFPEEDLDLNEEL</sequence>
<evidence type="ECO:0000256" key="3">
    <source>
        <dbReference type="ARBA" id="ARBA00023186"/>
    </source>
</evidence>
<proteinExistence type="inferred from homology"/>
<dbReference type="SMART" id="SM01052">
    <property type="entry name" value="CAP_GLY"/>
    <property type="match status" value="1"/>
</dbReference>
<name>A0A1B6DM77_9HEMI</name>
<evidence type="ECO:0000313" key="6">
    <source>
        <dbReference type="EMBL" id="JAS26781.1"/>
    </source>
</evidence>
<protein>
    <recommendedName>
        <fullName evidence="5">CAP-Gly domain-containing protein</fullName>
    </recommendedName>
</protein>
<evidence type="ECO:0000256" key="4">
    <source>
        <dbReference type="ARBA" id="ARBA00025779"/>
    </source>
</evidence>
<keyword evidence="2" id="KW-0963">Cytoplasm</keyword>
<reference evidence="6" key="1">
    <citation type="submission" date="2015-12" db="EMBL/GenBank/DDBJ databases">
        <title>De novo transcriptome assembly of four potential Pierce s Disease insect vectors from Arizona vineyards.</title>
        <authorList>
            <person name="Tassone E.E."/>
        </authorList>
    </citation>
    <scope>NUCLEOTIDE SEQUENCE</scope>
</reference>
<dbReference type="GO" id="GO:0005634">
    <property type="term" value="C:nucleus"/>
    <property type="evidence" value="ECO:0007669"/>
    <property type="project" value="TreeGrafter"/>
</dbReference>
<dbReference type="GO" id="GO:0051010">
    <property type="term" value="F:microtubule plus-end binding"/>
    <property type="evidence" value="ECO:0007669"/>
    <property type="project" value="TreeGrafter"/>
</dbReference>
<comment type="subcellular location">
    <subcellularLocation>
        <location evidence="1">Cytoplasm</location>
    </subcellularLocation>
</comment>
<dbReference type="GO" id="GO:0035371">
    <property type="term" value="C:microtubule plus-end"/>
    <property type="evidence" value="ECO:0007669"/>
    <property type="project" value="TreeGrafter"/>
</dbReference>
<dbReference type="AlphaFoldDB" id="A0A1B6DM77"/>
<dbReference type="PANTHER" id="PTHR18916:SF85">
    <property type="entry name" value="TUBULIN-FOLDING COFACTOR B"/>
    <property type="match status" value="1"/>
</dbReference>
<organism evidence="6">
    <name type="scientific">Clastoptera arizonana</name>
    <name type="common">Arizona spittle bug</name>
    <dbReference type="NCBI Taxonomy" id="38151"/>
    <lineage>
        <taxon>Eukaryota</taxon>
        <taxon>Metazoa</taxon>
        <taxon>Ecdysozoa</taxon>
        <taxon>Arthropoda</taxon>
        <taxon>Hexapoda</taxon>
        <taxon>Insecta</taxon>
        <taxon>Pterygota</taxon>
        <taxon>Neoptera</taxon>
        <taxon>Paraneoptera</taxon>
        <taxon>Hemiptera</taxon>
        <taxon>Auchenorrhyncha</taxon>
        <taxon>Cercopoidea</taxon>
        <taxon>Clastopteridae</taxon>
        <taxon>Clastoptera</taxon>
    </lineage>
</organism>
<dbReference type="PROSITE" id="PS00845">
    <property type="entry name" value="CAP_GLY_1"/>
    <property type="match status" value="1"/>
</dbReference>
<dbReference type="Pfam" id="PF14560">
    <property type="entry name" value="Ubiquitin_2"/>
    <property type="match status" value="1"/>
</dbReference>
<dbReference type="PANTHER" id="PTHR18916">
    <property type="entry name" value="DYNACTIN 1-RELATED MICROTUBULE-BINDING"/>
    <property type="match status" value="1"/>
</dbReference>
<evidence type="ECO:0000313" key="7">
    <source>
        <dbReference type="EMBL" id="JAS34753.1"/>
    </source>
</evidence>
<dbReference type="InterPro" id="IPR045172">
    <property type="entry name" value="TBCB_Ubl"/>
</dbReference>
<dbReference type="EMBL" id="GEDC01010517">
    <property type="protein sequence ID" value="JAS26781.1"/>
    <property type="molecule type" value="Transcribed_RNA"/>
</dbReference>
<dbReference type="GO" id="GO:0007021">
    <property type="term" value="P:tubulin complex assembly"/>
    <property type="evidence" value="ECO:0007669"/>
    <property type="project" value="InterPro"/>
</dbReference>
<dbReference type="InterPro" id="IPR036859">
    <property type="entry name" value="CAP-Gly_dom_sf"/>
</dbReference>
<dbReference type="GO" id="GO:0031122">
    <property type="term" value="P:cytoplasmic microtubule organization"/>
    <property type="evidence" value="ECO:0007669"/>
    <property type="project" value="TreeGrafter"/>
</dbReference>
<dbReference type="Pfam" id="PF01302">
    <property type="entry name" value="CAP_GLY"/>
    <property type="match status" value="1"/>
</dbReference>
<dbReference type="PROSITE" id="PS50245">
    <property type="entry name" value="CAP_GLY_2"/>
    <property type="match status" value="1"/>
</dbReference>
<dbReference type="SUPFAM" id="SSF54236">
    <property type="entry name" value="Ubiquitin-like"/>
    <property type="match status" value="1"/>
</dbReference>
<gene>
    <name evidence="6" type="ORF">g.7707</name>
    <name evidence="7" type="ORF">g.7709</name>
</gene>
<dbReference type="Gene3D" id="2.30.30.190">
    <property type="entry name" value="CAP Gly-rich-like domain"/>
    <property type="match status" value="1"/>
</dbReference>
<comment type="similarity">
    <text evidence="4">Belongs to the TBCB family.</text>
</comment>
<dbReference type="GO" id="GO:0007023">
    <property type="term" value="P:post-chaperonin tubulin folding pathway"/>
    <property type="evidence" value="ECO:0007669"/>
    <property type="project" value="InterPro"/>
</dbReference>
<dbReference type="InterPro" id="IPR000626">
    <property type="entry name" value="Ubiquitin-like_dom"/>
</dbReference>
<keyword evidence="3" id="KW-0143">Chaperone</keyword>
<feature type="domain" description="CAP-Gly" evidence="5">
    <location>
        <begin position="186"/>
        <end position="228"/>
    </location>
</feature>
<dbReference type="GO" id="GO:0005938">
    <property type="term" value="C:cell cortex"/>
    <property type="evidence" value="ECO:0007669"/>
    <property type="project" value="TreeGrafter"/>
</dbReference>
<dbReference type="EMBL" id="GEDC01002545">
    <property type="protein sequence ID" value="JAS34753.1"/>
    <property type="molecule type" value="Transcribed_RNA"/>
</dbReference>
<dbReference type="InterPro" id="IPR029071">
    <property type="entry name" value="Ubiquitin-like_domsf"/>
</dbReference>
<evidence type="ECO:0000259" key="5">
    <source>
        <dbReference type="PROSITE" id="PS50245"/>
    </source>
</evidence>
<evidence type="ECO:0000256" key="1">
    <source>
        <dbReference type="ARBA" id="ARBA00004496"/>
    </source>
</evidence>
<dbReference type="InterPro" id="IPR000938">
    <property type="entry name" value="CAP-Gly_domain"/>
</dbReference>
<dbReference type="Gene3D" id="3.10.20.90">
    <property type="entry name" value="Phosphatidylinositol 3-kinase Catalytic Subunit, Chain A, domain 1"/>
    <property type="match status" value="1"/>
</dbReference>
<dbReference type="GO" id="GO:0005829">
    <property type="term" value="C:cytosol"/>
    <property type="evidence" value="ECO:0007669"/>
    <property type="project" value="UniProtKB-ARBA"/>
</dbReference>